<feature type="compositionally biased region" description="Low complexity" evidence="7">
    <location>
        <begin position="648"/>
        <end position="661"/>
    </location>
</feature>
<comment type="subcellular location">
    <subcellularLocation>
        <location evidence="1">Membrane</location>
        <topology evidence="1">Multi-pass membrane protein</topology>
    </subcellularLocation>
</comment>
<sequence>MALLVAGSPARLLAKSLQAASQPRPGPLPASCGHRPQRQPPRRQQRRAARAHSQQPKQQPKQQQQQQQHSHDPDGCLIADHHHASATGSIDVLAAAAGPDGDTCPPGSAQRCQHDANTRCSLCDLTTRAPVRDADWTALIGTLFRSSKHDSAIFALAVPAVLALAADPLLSMVDTIFAGADALAALGVNSALFTFSFVVFNFLATATTPMVASSLAVGDKEHAGKVTLQALGLAMVLGTVLAGCLVVFSEGALSLMGAGPEAGRVHELATEFLVVRALAAPAALLMTVGQGAFRGLQDMKTPLAITLAANAINLALDIVLIMGLGWGVRGAATATTTAEWVAALAYLGVLYRRRDELGGLEPRLVLGSAVQEALEEMAPFLRAGGAMLMRTALLLGTKTLASATAARLGVVPIAAHQVVTQLWLLSSLIVDSVAIAGQTLVAVQLGKGDVREARAVSNRLLGLGIGGGVALAGAFWLAEPIVPGVFSNDPGELSVLCQAGPAAAAWPTTESAACRCGRHASPVSMVADLGVRTCVGVAEVIAAVREILPIAVAMLPVNAAVYVFDGIITGAADFKFMAGTRMGVAGRHAVGVVLGVEAPELGLPGVWYAMGFAHGRPPGTIVVAEQSEAGPLPPSAERLEAQPADQLPAASAAAPSSSGSSNGTAVVHGLGSSSAAPSLASSTASTSLDVLDDLSNNVVESSLPPQGSPAWREAGPGRKQR</sequence>
<dbReference type="KEGG" id="cvr:CHLNCDRAFT_51240"/>
<name>E1ZB50_CHLVA</name>
<comment type="similarity">
    <text evidence="2 6">Belongs to the multi antimicrobial extrusion (MATE) (TC 2.A.66.1) family.</text>
</comment>
<dbReference type="RefSeq" id="XP_005849065.1">
    <property type="nucleotide sequence ID" value="XM_005849003.1"/>
</dbReference>
<evidence type="ECO:0000256" key="4">
    <source>
        <dbReference type="ARBA" id="ARBA00022989"/>
    </source>
</evidence>
<feature type="transmembrane region" description="Helical" evidence="6">
    <location>
        <begin position="303"/>
        <end position="326"/>
    </location>
</feature>
<gene>
    <name evidence="8" type="ORF">CHLNCDRAFT_51240</name>
</gene>
<dbReference type="InterPro" id="IPR044644">
    <property type="entry name" value="DinF-like"/>
</dbReference>
<evidence type="ECO:0000313" key="8">
    <source>
        <dbReference type="EMBL" id="EFN56963.1"/>
    </source>
</evidence>
<evidence type="ECO:0000256" key="1">
    <source>
        <dbReference type="ARBA" id="ARBA00004141"/>
    </source>
</evidence>
<evidence type="ECO:0000256" key="6">
    <source>
        <dbReference type="RuleBase" id="RU004914"/>
    </source>
</evidence>
<feature type="compositionally biased region" description="Low complexity" evidence="7">
    <location>
        <begin position="54"/>
        <end position="68"/>
    </location>
</feature>
<feature type="region of interest" description="Disordered" evidence="7">
    <location>
        <begin position="698"/>
        <end position="721"/>
    </location>
</feature>
<feature type="transmembrane region" description="Helical" evidence="6">
    <location>
        <begin position="182"/>
        <end position="206"/>
    </location>
</feature>
<organism evidence="9">
    <name type="scientific">Chlorella variabilis</name>
    <name type="common">Green alga</name>
    <dbReference type="NCBI Taxonomy" id="554065"/>
    <lineage>
        <taxon>Eukaryota</taxon>
        <taxon>Viridiplantae</taxon>
        <taxon>Chlorophyta</taxon>
        <taxon>core chlorophytes</taxon>
        <taxon>Trebouxiophyceae</taxon>
        <taxon>Chlorellales</taxon>
        <taxon>Chlorellaceae</taxon>
        <taxon>Chlorella clade</taxon>
        <taxon>Chlorella</taxon>
    </lineage>
</organism>
<dbReference type="PANTHER" id="PTHR42893">
    <property type="entry name" value="PROTEIN DETOXIFICATION 44, CHLOROPLASTIC-RELATED"/>
    <property type="match status" value="1"/>
</dbReference>
<feature type="compositionally biased region" description="Basic and acidic residues" evidence="7">
    <location>
        <begin position="69"/>
        <end position="79"/>
    </location>
</feature>
<evidence type="ECO:0000256" key="5">
    <source>
        <dbReference type="ARBA" id="ARBA00023136"/>
    </source>
</evidence>
<dbReference type="AlphaFoldDB" id="E1ZB50"/>
<dbReference type="InterPro" id="IPR002528">
    <property type="entry name" value="MATE_fam"/>
</dbReference>
<accession>E1ZB50</accession>
<feature type="region of interest" description="Disordered" evidence="7">
    <location>
        <begin position="15"/>
        <end position="79"/>
    </location>
</feature>
<dbReference type="Pfam" id="PF01554">
    <property type="entry name" value="MatE"/>
    <property type="match status" value="2"/>
</dbReference>
<dbReference type="GO" id="GO:0015297">
    <property type="term" value="F:antiporter activity"/>
    <property type="evidence" value="ECO:0007669"/>
    <property type="project" value="InterPro"/>
</dbReference>
<dbReference type="NCBIfam" id="TIGR00797">
    <property type="entry name" value="matE"/>
    <property type="match status" value="1"/>
</dbReference>
<keyword evidence="9" id="KW-1185">Reference proteome</keyword>
<dbReference type="InParanoid" id="E1ZB50"/>
<keyword evidence="3 6" id="KW-0812">Transmembrane</keyword>
<dbReference type="OrthoDB" id="2126698at2759"/>
<dbReference type="GeneID" id="17356569"/>
<keyword evidence="4 6" id="KW-1133">Transmembrane helix</keyword>
<feature type="transmembrane region" description="Helical" evidence="6">
    <location>
        <begin position="152"/>
        <end position="170"/>
    </location>
</feature>
<reference evidence="8 9" key="1">
    <citation type="journal article" date="2010" name="Plant Cell">
        <title>The Chlorella variabilis NC64A genome reveals adaptation to photosymbiosis, coevolution with viruses, and cryptic sex.</title>
        <authorList>
            <person name="Blanc G."/>
            <person name="Duncan G."/>
            <person name="Agarkova I."/>
            <person name="Borodovsky M."/>
            <person name="Gurnon J."/>
            <person name="Kuo A."/>
            <person name="Lindquist E."/>
            <person name="Lucas S."/>
            <person name="Pangilinan J."/>
            <person name="Polle J."/>
            <person name="Salamov A."/>
            <person name="Terry A."/>
            <person name="Yamada T."/>
            <person name="Dunigan D.D."/>
            <person name="Grigoriev I.V."/>
            <person name="Claverie J.M."/>
            <person name="Van Etten J.L."/>
        </authorList>
    </citation>
    <scope>NUCLEOTIDE SEQUENCE [LARGE SCALE GENOMIC DNA]</scope>
    <source>
        <strain evidence="8 9">NC64A</strain>
    </source>
</reference>
<dbReference type="GO" id="GO:0042910">
    <property type="term" value="F:xenobiotic transmembrane transporter activity"/>
    <property type="evidence" value="ECO:0007669"/>
    <property type="project" value="InterPro"/>
</dbReference>
<dbReference type="STRING" id="554065.E1ZB50"/>
<feature type="region of interest" description="Disordered" evidence="7">
    <location>
        <begin position="644"/>
        <end position="685"/>
    </location>
</feature>
<dbReference type="GO" id="GO:0016020">
    <property type="term" value="C:membrane"/>
    <property type="evidence" value="ECO:0007669"/>
    <property type="project" value="UniProtKB-SubCell"/>
</dbReference>
<feature type="transmembrane region" description="Helical" evidence="6">
    <location>
        <begin position="460"/>
        <end position="478"/>
    </location>
</feature>
<dbReference type="EMBL" id="GL433840">
    <property type="protein sequence ID" value="EFN56963.1"/>
    <property type="molecule type" value="Genomic_DNA"/>
</dbReference>
<protein>
    <recommendedName>
        <fullName evidence="6">Protein DETOXIFICATION</fullName>
    </recommendedName>
    <alternativeName>
        <fullName evidence="6">Multidrug and toxic compound extrusion protein</fullName>
    </alternativeName>
</protein>
<comment type="caution">
    <text evidence="6">Lacks conserved residue(s) required for the propagation of feature annotation.</text>
</comment>
<dbReference type="eggNOG" id="KOG1347">
    <property type="taxonomic scope" value="Eukaryota"/>
</dbReference>
<dbReference type="PANTHER" id="PTHR42893:SF46">
    <property type="entry name" value="PROTEIN DETOXIFICATION 44, CHLOROPLASTIC"/>
    <property type="match status" value="1"/>
</dbReference>
<evidence type="ECO:0000313" key="9">
    <source>
        <dbReference type="Proteomes" id="UP000008141"/>
    </source>
</evidence>
<keyword evidence="5 6" id="KW-0472">Membrane</keyword>
<evidence type="ECO:0000256" key="3">
    <source>
        <dbReference type="ARBA" id="ARBA00022692"/>
    </source>
</evidence>
<proteinExistence type="inferred from homology"/>
<evidence type="ECO:0000256" key="7">
    <source>
        <dbReference type="SAM" id="MobiDB-lite"/>
    </source>
</evidence>
<feature type="compositionally biased region" description="Basic residues" evidence="7">
    <location>
        <begin position="35"/>
        <end position="50"/>
    </location>
</feature>
<dbReference type="Proteomes" id="UP000008141">
    <property type="component" value="Unassembled WGS sequence"/>
</dbReference>
<feature type="transmembrane region" description="Helical" evidence="6">
    <location>
        <begin position="226"/>
        <end position="248"/>
    </location>
</feature>
<evidence type="ECO:0000256" key="2">
    <source>
        <dbReference type="ARBA" id="ARBA00010199"/>
    </source>
</evidence>
<feature type="compositionally biased region" description="Low complexity" evidence="7">
    <location>
        <begin position="672"/>
        <end position="685"/>
    </location>
</feature>